<evidence type="ECO:0000313" key="3">
    <source>
        <dbReference type="Proteomes" id="UP000603904"/>
    </source>
</evidence>
<accession>A0ABQ4GBJ0</accession>
<dbReference type="Proteomes" id="UP000603904">
    <property type="component" value="Unassembled WGS sequence"/>
</dbReference>
<dbReference type="Pfam" id="PF01381">
    <property type="entry name" value="HTH_3"/>
    <property type="match status" value="1"/>
</dbReference>
<name>A0ABQ4GBJ0_9ACTN</name>
<comment type="caution">
    <text evidence="2">The sequence shown here is derived from an EMBL/GenBank/DDBJ whole genome shotgun (WGS) entry which is preliminary data.</text>
</comment>
<organism evidence="2 3">
    <name type="scientific">Microbispora corallina</name>
    <dbReference type="NCBI Taxonomy" id="83302"/>
    <lineage>
        <taxon>Bacteria</taxon>
        <taxon>Bacillati</taxon>
        <taxon>Actinomycetota</taxon>
        <taxon>Actinomycetes</taxon>
        <taxon>Streptosporangiales</taxon>
        <taxon>Streptosporangiaceae</taxon>
        <taxon>Microbispora</taxon>
    </lineage>
</organism>
<dbReference type="SMART" id="SM00530">
    <property type="entry name" value="HTH_XRE"/>
    <property type="match status" value="1"/>
</dbReference>
<sequence>MNATEIRQSRWVAADTDHDPDKVTAARKQAGFTKRETARRIGVVESLISEIEKGTRNATPPRLRQLADLFGCAVTELQRDPS</sequence>
<keyword evidence="3" id="KW-1185">Reference proteome</keyword>
<dbReference type="Gene3D" id="1.10.260.40">
    <property type="entry name" value="lambda repressor-like DNA-binding domains"/>
    <property type="match status" value="1"/>
</dbReference>
<dbReference type="InterPro" id="IPR001387">
    <property type="entry name" value="Cro/C1-type_HTH"/>
</dbReference>
<dbReference type="EMBL" id="BOOC01000059">
    <property type="protein sequence ID" value="GIH44459.1"/>
    <property type="molecule type" value="Genomic_DNA"/>
</dbReference>
<evidence type="ECO:0000313" key="2">
    <source>
        <dbReference type="EMBL" id="GIH44459.1"/>
    </source>
</evidence>
<dbReference type="CDD" id="cd00093">
    <property type="entry name" value="HTH_XRE"/>
    <property type="match status" value="1"/>
</dbReference>
<dbReference type="SUPFAM" id="SSF47413">
    <property type="entry name" value="lambda repressor-like DNA-binding domains"/>
    <property type="match status" value="1"/>
</dbReference>
<proteinExistence type="predicted"/>
<evidence type="ECO:0000259" key="1">
    <source>
        <dbReference type="PROSITE" id="PS50943"/>
    </source>
</evidence>
<dbReference type="InterPro" id="IPR010982">
    <property type="entry name" value="Lambda_DNA-bd_dom_sf"/>
</dbReference>
<reference evidence="2 3" key="1">
    <citation type="submission" date="2021-01" db="EMBL/GenBank/DDBJ databases">
        <title>Whole genome shotgun sequence of Microbispora corallina NBRC 16416.</title>
        <authorList>
            <person name="Komaki H."/>
            <person name="Tamura T."/>
        </authorList>
    </citation>
    <scope>NUCLEOTIDE SEQUENCE [LARGE SCALE GENOMIC DNA]</scope>
    <source>
        <strain evidence="2 3">NBRC 16416</strain>
    </source>
</reference>
<dbReference type="PROSITE" id="PS50943">
    <property type="entry name" value="HTH_CROC1"/>
    <property type="match status" value="1"/>
</dbReference>
<feature type="domain" description="HTH cro/C1-type" evidence="1">
    <location>
        <begin position="23"/>
        <end position="77"/>
    </location>
</feature>
<protein>
    <recommendedName>
        <fullName evidence="1">HTH cro/C1-type domain-containing protein</fullName>
    </recommendedName>
</protein>
<gene>
    <name evidence="2" type="ORF">Mco01_74590</name>
</gene>
<dbReference type="RefSeq" id="WP_204061454.1">
    <property type="nucleotide sequence ID" value="NZ_BAAAGP010000030.1"/>
</dbReference>